<evidence type="ECO:0000313" key="2">
    <source>
        <dbReference type="EnsemblPlants" id="Ma02_p01430.1"/>
    </source>
</evidence>
<dbReference type="Proteomes" id="UP000012960">
    <property type="component" value="Unplaced"/>
</dbReference>
<dbReference type="InParanoid" id="A0A804HY49"/>
<evidence type="ECO:0000313" key="1">
    <source>
        <dbReference type="EMBL" id="CAG1860672.1"/>
    </source>
</evidence>
<reference evidence="2" key="2">
    <citation type="submission" date="2021-05" db="UniProtKB">
        <authorList>
            <consortium name="EnsemblPlants"/>
        </authorList>
    </citation>
    <scope>IDENTIFICATION</scope>
    <source>
        <strain evidence="2">subsp. malaccensis</strain>
    </source>
</reference>
<accession>A0A804HY49</accession>
<reference evidence="1" key="1">
    <citation type="submission" date="2021-03" db="EMBL/GenBank/DDBJ databases">
        <authorList>
            <consortium name="Genoscope - CEA"/>
            <person name="William W."/>
        </authorList>
    </citation>
    <scope>NUCLEOTIDE SEQUENCE</scope>
    <source>
        <strain evidence="1">Doubled-haploid Pahang</strain>
    </source>
</reference>
<proteinExistence type="predicted"/>
<evidence type="ECO:0000313" key="3">
    <source>
        <dbReference type="Proteomes" id="UP000012960"/>
    </source>
</evidence>
<dbReference type="AlphaFoldDB" id="A0A804HY49"/>
<organism evidence="2 3">
    <name type="scientific">Musa acuminata subsp. malaccensis</name>
    <name type="common">Wild banana</name>
    <name type="synonym">Musa malaccensis</name>
    <dbReference type="NCBI Taxonomy" id="214687"/>
    <lineage>
        <taxon>Eukaryota</taxon>
        <taxon>Viridiplantae</taxon>
        <taxon>Streptophyta</taxon>
        <taxon>Embryophyta</taxon>
        <taxon>Tracheophyta</taxon>
        <taxon>Spermatophyta</taxon>
        <taxon>Magnoliopsida</taxon>
        <taxon>Liliopsida</taxon>
        <taxon>Zingiberales</taxon>
        <taxon>Musaceae</taxon>
        <taxon>Musa</taxon>
    </lineage>
</organism>
<dbReference type="EMBL" id="HG996467">
    <property type="protein sequence ID" value="CAG1860672.1"/>
    <property type="molecule type" value="Genomic_DNA"/>
</dbReference>
<sequence>MSQRFEASAIESDMQRRIKTRTDAWFQPRRAIDEIIKPRHDKLDGRASVFKSIGQSNITIVFICSLYKWPMESTGILPSHSYEPRRSQRYHIRRTLALLFEISAARSCDTTCLQGYRKTKLD</sequence>
<gene>
    <name evidence="1" type="ORF">GSMUA_55660.1</name>
</gene>
<keyword evidence="3" id="KW-1185">Reference proteome</keyword>
<dbReference type="Gramene" id="Ma02_t01430.1">
    <property type="protein sequence ID" value="Ma02_p01430.1"/>
    <property type="gene ID" value="Ma02_g01430"/>
</dbReference>
<name>A0A804HY49_MUSAM</name>
<dbReference type="EnsemblPlants" id="Ma02_t01430.1">
    <property type="protein sequence ID" value="Ma02_p01430.1"/>
    <property type="gene ID" value="Ma02_g01430"/>
</dbReference>
<protein>
    <submittedName>
        <fullName evidence="1">(wild Malaysian banana) hypothetical protein</fullName>
    </submittedName>
</protein>